<name>A0A3P3XL17_9SPIR</name>
<dbReference type="EMBL" id="FWDM01000035">
    <property type="protein sequence ID" value="SLM15210.1"/>
    <property type="molecule type" value="Genomic_DNA"/>
</dbReference>
<dbReference type="Gene3D" id="3.40.190.10">
    <property type="entry name" value="Periplasmic binding protein-like II"/>
    <property type="match status" value="2"/>
</dbReference>
<comment type="similarity">
    <text evidence="2">Belongs to the bacterial solute-binding protein 1 family.</text>
</comment>
<evidence type="ECO:0000256" key="5">
    <source>
        <dbReference type="SAM" id="SignalP"/>
    </source>
</evidence>
<proteinExistence type="inferred from homology"/>
<evidence type="ECO:0000256" key="2">
    <source>
        <dbReference type="ARBA" id="ARBA00008520"/>
    </source>
</evidence>
<dbReference type="InterPro" id="IPR050490">
    <property type="entry name" value="Bact_solute-bd_prot1"/>
</dbReference>
<feature type="chain" id="PRO_5018012930" evidence="5">
    <location>
        <begin position="21"/>
        <end position="427"/>
    </location>
</feature>
<protein>
    <submittedName>
        <fullName evidence="6">Carbohydrate ABC transporter substrate-binding protein, CUT1 family</fullName>
    </submittedName>
</protein>
<evidence type="ECO:0000256" key="4">
    <source>
        <dbReference type="ARBA" id="ARBA00022729"/>
    </source>
</evidence>
<evidence type="ECO:0000256" key="1">
    <source>
        <dbReference type="ARBA" id="ARBA00004418"/>
    </source>
</evidence>
<accession>A0A3P3XL17</accession>
<reference evidence="6" key="1">
    <citation type="submission" date="2017-02" db="EMBL/GenBank/DDBJ databases">
        <authorList>
            <person name="Regsiter A."/>
            <person name="William W."/>
        </authorList>
    </citation>
    <scope>NUCLEOTIDE SEQUENCE</scope>
    <source>
        <strain evidence="6">Bib</strain>
    </source>
</reference>
<dbReference type="Pfam" id="PF01547">
    <property type="entry name" value="SBP_bac_1"/>
    <property type="match status" value="1"/>
</dbReference>
<organism evidence="6">
    <name type="scientific">uncultured spirochete</name>
    <dbReference type="NCBI Taxonomy" id="156406"/>
    <lineage>
        <taxon>Bacteria</taxon>
        <taxon>Pseudomonadati</taxon>
        <taxon>Spirochaetota</taxon>
        <taxon>Spirochaetia</taxon>
        <taxon>Spirochaetales</taxon>
        <taxon>environmental samples</taxon>
    </lineage>
</organism>
<keyword evidence="4 5" id="KW-0732">Signal</keyword>
<evidence type="ECO:0000256" key="3">
    <source>
        <dbReference type="ARBA" id="ARBA00022448"/>
    </source>
</evidence>
<keyword evidence="3" id="KW-0813">Transport</keyword>
<dbReference type="GO" id="GO:0042597">
    <property type="term" value="C:periplasmic space"/>
    <property type="evidence" value="ECO:0007669"/>
    <property type="project" value="UniProtKB-SubCell"/>
</dbReference>
<gene>
    <name evidence="6" type="ORF">SPIROBIBN47_400018</name>
</gene>
<dbReference type="SUPFAM" id="SSF53850">
    <property type="entry name" value="Periplasmic binding protein-like II"/>
    <property type="match status" value="1"/>
</dbReference>
<sequence length="427" mass="47602">MKKALIVLVFALAFASMVSAQTINVLFWDDAYPRTLMERIPEFEKATGIKVNIEILQPPQVFTKTSVSVSKDRTDYDLVCVDEGNIPLFASLMLPYDQWAPGKVFKKVDPNTVTPAMLDVAQWDGKLIGLPINGNLYVWMTRKDLIENPKYKADFKAKYGYDLGVPQTFQQMLDEGTYFYENGIVSGGFGPFNGGPAGVFGEAIFMWESYGTHFIEWVKGKPTLVVDKAKAVQGMEFYKKLMKISPKGAETMAHVERQAAFAADPKGVFTQFIWPAQIASYEDPDKSLVAGKIVYSAPPAGPAGRFAIRGTWAVNIPLASKNKDAAAEFVYWWASKDIATWLVEKNTVPARTDALTDPRFAKTKPWLAAIADSMKYAAARPRFNEVAQVQDIVKKYWIMGITGQMPCDDAMQKIIDETKDVLKKAGY</sequence>
<dbReference type="PANTHER" id="PTHR43649">
    <property type="entry name" value="ARABINOSE-BINDING PROTEIN-RELATED"/>
    <property type="match status" value="1"/>
</dbReference>
<dbReference type="AlphaFoldDB" id="A0A3P3XL17"/>
<dbReference type="PANTHER" id="PTHR43649:SF34">
    <property type="entry name" value="ABC TRANSPORTER PERIPLASMIC-BINDING PROTEIN YCJN-RELATED"/>
    <property type="match status" value="1"/>
</dbReference>
<dbReference type="InterPro" id="IPR006059">
    <property type="entry name" value="SBP"/>
</dbReference>
<evidence type="ECO:0000313" key="6">
    <source>
        <dbReference type="EMBL" id="SLM15210.1"/>
    </source>
</evidence>
<feature type="signal peptide" evidence="5">
    <location>
        <begin position="1"/>
        <end position="20"/>
    </location>
</feature>
<comment type="subcellular location">
    <subcellularLocation>
        <location evidence="1">Periplasm</location>
    </subcellularLocation>
</comment>